<dbReference type="STRING" id="946333.A4W93_20610"/>
<dbReference type="EMBL" id="CP015118">
    <property type="protein sequence ID" value="ARN22108.1"/>
    <property type="molecule type" value="Genomic_DNA"/>
</dbReference>
<proteinExistence type="predicted"/>
<evidence type="ECO:0000256" key="2">
    <source>
        <dbReference type="SAM" id="SignalP"/>
    </source>
</evidence>
<evidence type="ECO:0000313" key="3">
    <source>
        <dbReference type="EMBL" id="ARN22108.1"/>
    </source>
</evidence>
<keyword evidence="2" id="KW-0732">Signal</keyword>
<feature type="region of interest" description="Disordered" evidence="1">
    <location>
        <begin position="27"/>
        <end position="57"/>
    </location>
</feature>
<dbReference type="KEGG" id="rgu:A4W93_20610"/>
<evidence type="ECO:0000313" key="4">
    <source>
        <dbReference type="Proteomes" id="UP000193427"/>
    </source>
</evidence>
<dbReference type="Gene3D" id="2.130.10.10">
    <property type="entry name" value="YVTN repeat-like/Quinoprotein amine dehydrogenase"/>
    <property type="match status" value="1"/>
</dbReference>
<dbReference type="InterPro" id="IPR011044">
    <property type="entry name" value="Quino_amine_DH_bsu"/>
</dbReference>
<feature type="chain" id="PRO_5043624179" evidence="2">
    <location>
        <begin position="23"/>
        <end position="464"/>
    </location>
</feature>
<accession>A0A1W6LD54</accession>
<sequence length="464" mass="49514">MDRSKHWHVAALLGAVACLATAGCGGGGSDTPATPPAPAVTPSPPAAAPPASAPPSAPASALTPACANFYTTAFTLSGTRTTDPIATLAKPAKGAAFAEPAYGTCVVRSTDHAADGVAGFTRNDYSRRQAFNATGTHYLAYALNGSWHLYETATRQRVKVLPGPGGDAEPQWHATDGDKLYYLPTNGVGMKVNELTVSTGATRVVGDLGARLKARWPAAAVAWTKSEGAPSRDQRYWCFMVEDVNFGTLGVATWDRDTDSLVGTMNTNGDRPDHVSMSPSGDWCVVSGDGARGTVAYSRDFSQQRKLLAKSEHSDIAIGANGDDLYVSVDYQSAQGDLFMINLRTGERTALLPTYLAGTTNALHISGKGYDKPGWVIVSVYAGFIPAGGSRQWMHDKVFAMELKASPRTFNLAFHRSLYNEYWTEPHATVSRDFTKVLFNSNWNTGSKDDVDAYMVELPADAVK</sequence>
<keyword evidence="4" id="KW-1185">Reference proteome</keyword>
<feature type="signal peptide" evidence="2">
    <location>
        <begin position="1"/>
        <end position="22"/>
    </location>
</feature>
<dbReference type="RefSeq" id="WP_085752406.1">
    <property type="nucleotide sequence ID" value="NZ_BSPR01000006.1"/>
</dbReference>
<evidence type="ECO:0000256" key="1">
    <source>
        <dbReference type="SAM" id="MobiDB-lite"/>
    </source>
</evidence>
<protein>
    <submittedName>
        <fullName evidence="3">Uncharacterized protein</fullName>
    </submittedName>
</protein>
<dbReference type="PROSITE" id="PS51257">
    <property type="entry name" value="PROKAR_LIPOPROTEIN"/>
    <property type="match status" value="1"/>
</dbReference>
<name>A0A1W6LD54_9BURK</name>
<dbReference type="SUPFAM" id="SSF50969">
    <property type="entry name" value="YVTN repeat-like/Quinoprotein amine dehydrogenase"/>
    <property type="match status" value="1"/>
</dbReference>
<feature type="compositionally biased region" description="Pro residues" evidence="1">
    <location>
        <begin position="33"/>
        <end position="57"/>
    </location>
</feature>
<dbReference type="OrthoDB" id="3260213at2"/>
<organism evidence="3 4">
    <name type="scientific">Piscinibacter gummiphilus</name>
    <dbReference type="NCBI Taxonomy" id="946333"/>
    <lineage>
        <taxon>Bacteria</taxon>
        <taxon>Pseudomonadati</taxon>
        <taxon>Pseudomonadota</taxon>
        <taxon>Betaproteobacteria</taxon>
        <taxon>Burkholderiales</taxon>
        <taxon>Sphaerotilaceae</taxon>
        <taxon>Piscinibacter</taxon>
    </lineage>
</organism>
<gene>
    <name evidence="3" type="ORF">A4W93_20610</name>
</gene>
<dbReference type="InterPro" id="IPR015943">
    <property type="entry name" value="WD40/YVTN_repeat-like_dom_sf"/>
</dbReference>
<reference evidence="3 4" key="1">
    <citation type="submission" date="2016-04" db="EMBL/GenBank/DDBJ databases">
        <title>Complete genome sequence of natural rubber-degrading, novel Gram-negative bacterium, Rhizobacter gummiphilus strain NS21.</title>
        <authorList>
            <person name="Tabata M."/>
            <person name="Kasai D."/>
            <person name="Fukuda M."/>
        </authorList>
    </citation>
    <scope>NUCLEOTIDE SEQUENCE [LARGE SCALE GENOMIC DNA]</scope>
    <source>
        <strain evidence="3 4">NS21</strain>
    </source>
</reference>
<dbReference type="Proteomes" id="UP000193427">
    <property type="component" value="Chromosome"/>
</dbReference>
<dbReference type="AlphaFoldDB" id="A0A1W6LD54"/>